<evidence type="ECO:0000259" key="1">
    <source>
        <dbReference type="PROSITE" id="PS51192"/>
    </source>
</evidence>
<dbReference type="GO" id="GO:0016818">
    <property type="term" value="F:hydrolase activity, acting on acid anhydrides, in phosphorus-containing anhydrides"/>
    <property type="evidence" value="ECO:0007669"/>
    <property type="project" value="InterPro"/>
</dbReference>
<dbReference type="InterPro" id="IPR014001">
    <property type="entry name" value="Helicase_ATP-bd"/>
</dbReference>
<keyword evidence="3" id="KW-1185">Reference proteome</keyword>
<dbReference type="Pfam" id="PF00270">
    <property type="entry name" value="DEAD"/>
    <property type="match status" value="1"/>
</dbReference>
<evidence type="ECO:0000313" key="3">
    <source>
        <dbReference type="Proteomes" id="UP000061546"/>
    </source>
</evidence>
<dbReference type="GO" id="GO:0003676">
    <property type="term" value="F:nucleic acid binding"/>
    <property type="evidence" value="ECO:0007669"/>
    <property type="project" value="InterPro"/>
</dbReference>
<name>A0A0K2LAC0_9LACO</name>
<sequence>MSLLDNLQINPDNNRVETVSWKIFDTLIHDFGYEYLRSVQKDFLQRWESRRDEKDLLGVLSTGTGKTLIGLLTLQARLNKGEGPCIYLCPNNQLVDQVIAEAKHHGIKVVTLIAGRNGREAFPFEFTSGKAILVITFSTMVNGYSRFGVDGADYVQVGSIVIDDAHTAISLSRQAATVSIIRDDNKGSLYNRLLNLFEDDLKKQNNAKYTLIKSGAYSKAVMCVPYWLVIDYKEQIEKILNDTDDQNKFNLPFVLNNINNLQITVASDEIDISPMHTPIEMIPSFSNADHRLFLSATFTNGADFITELNVSEETLKKQLVVDGADDNGEKLIIAPQRIHPQFTDQRMREKIIKWVGDEVINTNVVVLVPSRYAANPWERLGAKVFDGADIYELIDMLKVSNNKVAVVVNRYDGIDLAGDLCHCLVLDGLPTQSTNREKAISQREPGSEEVLGQTAREIEQGIGRSVRSGADSSLIFLLGTSLQEFVALPNNKHLFTDRTQAQLQFSEKILNVIGESNSNEDEVENKMLEIMQYSLNRNMQWQKTYHDNVNQNYEVLFKETKHISYAHAESIRKAWIYAIQGNYVEAVSSLRQITEKDEGSLKDEDIMLEQIATYQYHFDKNKALDTQLRAKNLNKFLFTPSFYQYSKRTRKTMEAGLGFKRLIDSFNAENGNDLAISFKSQFDKLIYDESADESDFRKGIEFLGTMLGFDSSQPEQEIDVGPDNLWIGENIDFILESKNKATSDFISKVYAEQLASSFSWYKHTYPRRSGIMISLHPVNLMDKQAFVDGVIYVLTKEKLKTLSAALRNVLTRLSSKNPTEWTVKELQNMLSDNSLTEKQFILKYTEKVKRRS</sequence>
<gene>
    <name evidence="2" type="ORF">JP39_02045</name>
</gene>
<dbReference type="SMART" id="SM00491">
    <property type="entry name" value="HELICc2"/>
    <property type="match status" value="1"/>
</dbReference>
<dbReference type="KEGG" id="lhi:JP39_02045"/>
<dbReference type="InterPro" id="IPR027417">
    <property type="entry name" value="P-loop_NTPase"/>
</dbReference>
<dbReference type="InterPro" id="IPR006555">
    <property type="entry name" value="ATP-dep_Helicase_C"/>
</dbReference>
<dbReference type="Proteomes" id="UP000061546">
    <property type="component" value="Chromosome"/>
</dbReference>
<dbReference type="Pfam" id="PF13307">
    <property type="entry name" value="Helicase_C_2"/>
    <property type="match status" value="1"/>
</dbReference>
<reference evidence="2 3" key="1">
    <citation type="submission" date="2015-08" db="EMBL/GenBank/DDBJ databases">
        <title>Genomic sequence of Lactobacillus heilongjiangensis DSM 28069, isolated from Chinese traditional pickle.</title>
        <authorList>
            <person name="Jiang X."/>
            <person name="Zheng B."/>
            <person name="Cheng H."/>
        </authorList>
    </citation>
    <scope>NUCLEOTIDE SEQUENCE [LARGE SCALE GENOMIC DNA]</scope>
    <source>
        <strain evidence="2 3">DSM 28069</strain>
    </source>
</reference>
<dbReference type="SUPFAM" id="SSF52540">
    <property type="entry name" value="P-loop containing nucleoside triphosphate hydrolases"/>
    <property type="match status" value="1"/>
</dbReference>
<dbReference type="EMBL" id="CP012559">
    <property type="protein sequence ID" value="ALB28257.1"/>
    <property type="molecule type" value="Genomic_DNA"/>
</dbReference>
<dbReference type="InterPro" id="IPR011545">
    <property type="entry name" value="DEAD/DEAH_box_helicase_dom"/>
</dbReference>
<dbReference type="STRING" id="1074467.JP39_02045"/>
<dbReference type="SMART" id="SM00487">
    <property type="entry name" value="DEXDc"/>
    <property type="match status" value="1"/>
</dbReference>
<feature type="domain" description="Helicase ATP-binding" evidence="1">
    <location>
        <begin position="47"/>
        <end position="316"/>
    </location>
</feature>
<accession>A0A0K2LAC0</accession>
<dbReference type="GO" id="GO:0005524">
    <property type="term" value="F:ATP binding"/>
    <property type="evidence" value="ECO:0007669"/>
    <property type="project" value="InterPro"/>
</dbReference>
<dbReference type="AlphaFoldDB" id="A0A0K2LAC0"/>
<dbReference type="PROSITE" id="PS51192">
    <property type="entry name" value="HELICASE_ATP_BIND_1"/>
    <property type="match status" value="1"/>
</dbReference>
<evidence type="ECO:0000313" key="2">
    <source>
        <dbReference type="EMBL" id="ALB28257.1"/>
    </source>
</evidence>
<protein>
    <recommendedName>
        <fullName evidence="1">Helicase ATP-binding domain-containing protein</fullName>
    </recommendedName>
</protein>
<dbReference type="Gene3D" id="3.40.50.300">
    <property type="entry name" value="P-loop containing nucleotide triphosphate hydrolases"/>
    <property type="match status" value="2"/>
</dbReference>
<dbReference type="GO" id="GO:0006139">
    <property type="term" value="P:nucleobase-containing compound metabolic process"/>
    <property type="evidence" value="ECO:0007669"/>
    <property type="project" value="InterPro"/>
</dbReference>
<organism evidence="2 3">
    <name type="scientific">Companilactobacillus heilongjiangensis</name>
    <dbReference type="NCBI Taxonomy" id="1074467"/>
    <lineage>
        <taxon>Bacteria</taxon>
        <taxon>Bacillati</taxon>
        <taxon>Bacillota</taxon>
        <taxon>Bacilli</taxon>
        <taxon>Lactobacillales</taxon>
        <taxon>Lactobacillaceae</taxon>
        <taxon>Companilactobacillus</taxon>
    </lineage>
</organism>
<dbReference type="RefSeq" id="WP_041501359.1">
    <property type="nucleotide sequence ID" value="NZ_BJDV01000007.1"/>
</dbReference>
<dbReference type="GO" id="GO:0004386">
    <property type="term" value="F:helicase activity"/>
    <property type="evidence" value="ECO:0007669"/>
    <property type="project" value="InterPro"/>
</dbReference>
<proteinExistence type="predicted"/>